<reference evidence="1" key="1">
    <citation type="submission" date="2023-04" db="EMBL/GenBank/DDBJ databases">
        <title>Genome dynamics across the evolutionary transition to endosymbiosis.</title>
        <authorList>
            <person name="Siozios S."/>
            <person name="Nadal-Jimenez P."/>
            <person name="Azagi T."/>
            <person name="Sprong H."/>
            <person name="Frost C.L."/>
            <person name="Parratt S.R."/>
            <person name="Taylor G."/>
            <person name="Brettell L."/>
            <person name="Lew K.C."/>
            <person name="Croft L."/>
            <person name="King K.C."/>
            <person name="Brockhurst M.A."/>
            <person name="Hypsa V."/>
            <person name="Novakova E."/>
            <person name="Darby A.C."/>
            <person name="Hurst G.D.D."/>
        </authorList>
    </citation>
    <scope>NUCLEOTIDE SEQUENCE</scope>
    <source>
        <strain evidence="1">AIh</strain>
    </source>
</reference>
<accession>A0AA95GEN0</accession>
<name>A0AA95GEN0_9GAMM</name>
<sequence length="58" mass="6484">MYKKTLNKHTNGIVNETCMCSLPHLADNDLGPIANGDGNWGSCVNKVSHYLIRLELRQ</sequence>
<dbReference type="EMBL" id="CP123498">
    <property type="protein sequence ID" value="WGL94810.1"/>
    <property type="molecule type" value="Genomic_DNA"/>
</dbReference>
<evidence type="ECO:0000313" key="1">
    <source>
        <dbReference type="EMBL" id="WGL94810.1"/>
    </source>
</evidence>
<proteinExistence type="predicted"/>
<gene>
    <name evidence="1" type="ORF">QE207_14095</name>
</gene>
<dbReference type="AlphaFoldDB" id="A0AA95GEN0"/>
<organism evidence="1 2">
    <name type="scientific">Arsenophonus nasoniae</name>
    <name type="common">son-killer infecting Nasonia vitripennis</name>
    <dbReference type="NCBI Taxonomy" id="638"/>
    <lineage>
        <taxon>Bacteria</taxon>
        <taxon>Pseudomonadati</taxon>
        <taxon>Pseudomonadota</taxon>
        <taxon>Gammaproteobacteria</taxon>
        <taxon>Enterobacterales</taxon>
        <taxon>Morganellaceae</taxon>
        <taxon>Arsenophonus</taxon>
    </lineage>
</organism>
<dbReference type="RefSeq" id="WP_280628973.1">
    <property type="nucleotide sequence ID" value="NZ_CP123498.1"/>
</dbReference>
<evidence type="ECO:0000313" key="2">
    <source>
        <dbReference type="Proteomes" id="UP001177597"/>
    </source>
</evidence>
<dbReference type="Proteomes" id="UP001177597">
    <property type="component" value="Chromosome"/>
</dbReference>
<protein>
    <submittedName>
        <fullName evidence="1">Uncharacterized protein</fullName>
    </submittedName>
</protein>